<name>A0A445JFR2_GLYSO</name>
<sequence length="157" mass="17674">MTFLRAQSTVELNPLIAQAFDDSKAGVKGFTFQKLAKNRVHAKTVQVVNRGILVTVLEDLKDGVQRFYEQDNKLITNDRFKSVEHRVLANLKGPRILSIACFFSAGLKSSPKLYGPIKELLSEDNHPKYRETTVAEYVRHFNAKGLGGTSALQHFRI</sequence>
<proteinExistence type="predicted"/>
<keyword evidence="5" id="KW-1185">Reference proteome</keyword>
<evidence type="ECO:0000313" key="4">
    <source>
        <dbReference type="EMBL" id="RZB97299.1"/>
    </source>
</evidence>
<keyword evidence="2" id="KW-0560">Oxidoreductase</keyword>
<protein>
    <submittedName>
        <fullName evidence="4">1-aminocyclopropane-1-carboxylate oxidase-like 3</fullName>
    </submittedName>
</protein>
<reference evidence="4 5" key="1">
    <citation type="submission" date="2018-09" db="EMBL/GenBank/DDBJ databases">
        <title>A high-quality reference genome of wild soybean provides a powerful tool to mine soybean genomes.</title>
        <authorList>
            <person name="Xie M."/>
            <person name="Chung C.Y.L."/>
            <person name="Li M.-W."/>
            <person name="Wong F.-L."/>
            <person name="Chan T.-F."/>
            <person name="Lam H.-M."/>
        </authorList>
    </citation>
    <scope>NUCLEOTIDE SEQUENCE [LARGE SCALE GENOMIC DNA]</scope>
    <source>
        <strain evidence="5">cv. W05</strain>
        <tissue evidence="4">Hypocotyl of etiolated seedlings</tissue>
    </source>
</reference>
<dbReference type="GO" id="GO:0046872">
    <property type="term" value="F:metal ion binding"/>
    <property type="evidence" value="ECO:0007669"/>
    <property type="project" value="UniProtKB-KW"/>
</dbReference>
<keyword evidence="1" id="KW-0479">Metal-binding</keyword>
<dbReference type="GO" id="GO:0016491">
    <property type="term" value="F:oxidoreductase activity"/>
    <property type="evidence" value="ECO:0007669"/>
    <property type="project" value="UniProtKB-KW"/>
</dbReference>
<dbReference type="Proteomes" id="UP000289340">
    <property type="component" value="Chromosome 8"/>
</dbReference>
<dbReference type="Gene3D" id="2.60.120.330">
    <property type="entry name" value="B-lactam Antibiotic, Isopenicillin N Synthase, Chain"/>
    <property type="match status" value="1"/>
</dbReference>
<dbReference type="SUPFAM" id="SSF51197">
    <property type="entry name" value="Clavaminate synthase-like"/>
    <property type="match status" value="1"/>
</dbReference>
<gene>
    <name evidence="4" type="ORF">D0Y65_020797</name>
</gene>
<accession>A0A445JFR2</accession>
<dbReference type="InterPro" id="IPR027443">
    <property type="entry name" value="IPNS-like_sf"/>
</dbReference>
<comment type="caution">
    <text evidence="4">The sequence shown here is derived from an EMBL/GenBank/DDBJ whole genome shotgun (WGS) entry which is preliminary data.</text>
</comment>
<keyword evidence="3" id="KW-0408">Iron</keyword>
<dbReference type="PANTHER" id="PTHR10209:SF859">
    <property type="entry name" value="OS03G0690500 PROTEIN"/>
    <property type="match status" value="1"/>
</dbReference>
<evidence type="ECO:0000256" key="2">
    <source>
        <dbReference type="ARBA" id="ARBA00023002"/>
    </source>
</evidence>
<evidence type="ECO:0000313" key="5">
    <source>
        <dbReference type="Proteomes" id="UP000289340"/>
    </source>
</evidence>
<evidence type="ECO:0000256" key="3">
    <source>
        <dbReference type="ARBA" id="ARBA00023004"/>
    </source>
</evidence>
<dbReference type="EMBL" id="QZWG01000008">
    <property type="protein sequence ID" value="RZB97299.1"/>
    <property type="molecule type" value="Genomic_DNA"/>
</dbReference>
<organism evidence="4 5">
    <name type="scientific">Glycine soja</name>
    <name type="common">Wild soybean</name>
    <dbReference type="NCBI Taxonomy" id="3848"/>
    <lineage>
        <taxon>Eukaryota</taxon>
        <taxon>Viridiplantae</taxon>
        <taxon>Streptophyta</taxon>
        <taxon>Embryophyta</taxon>
        <taxon>Tracheophyta</taxon>
        <taxon>Spermatophyta</taxon>
        <taxon>Magnoliopsida</taxon>
        <taxon>eudicotyledons</taxon>
        <taxon>Gunneridae</taxon>
        <taxon>Pentapetalae</taxon>
        <taxon>rosids</taxon>
        <taxon>fabids</taxon>
        <taxon>Fabales</taxon>
        <taxon>Fabaceae</taxon>
        <taxon>Papilionoideae</taxon>
        <taxon>50 kb inversion clade</taxon>
        <taxon>NPAAA clade</taxon>
        <taxon>indigoferoid/millettioid clade</taxon>
        <taxon>Phaseoleae</taxon>
        <taxon>Glycine</taxon>
        <taxon>Glycine subgen. Soja</taxon>
    </lineage>
</organism>
<evidence type="ECO:0000256" key="1">
    <source>
        <dbReference type="ARBA" id="ARBA00022723"/>
    </source>
</evidence>
<dbReference type="PANTHER" id="PTHR10209">
    <property type="entry name" value="OXIDOREDUCTASE, 2OG-FE II OXYGENASE FAMILY PROTEIN"/>
    <property type="match status" value="1"/>
</dbReference>
<dbReference type="AlphaFoldDB" id="A0A445JFR2"/>